<feature type="active site" description="Charge relay system" evidence="4">
    <location>
        <position position="477"/>
    </location>
</feature>
<dbReference type="Pfam" id="PF00082">
    <property type="entry name" value="Peptidase_S8"/>
    <property type="match status" value="1"/>
</dbReference>
<dbReference type="InterPro" id="IPR026444">
    <property type="entry name" value="Secre_tail"/>
</dbReference>
<evidence type="ECO:0000256" key="4">
    <source>
        <dbReference type="PROSITE-ProRule" id="PRU01240"/>
    </source>
</evidence>
<dbReference type="AlphaFoldDB" id="A0A1Q6F4E6"/>
<dbReference type="InterPro" id="IPR015500">
    <property type="entry name" value="Peptidase_S8_subtilisin-rel"/>
</dbReference>
<dbReference type="PROSITE" id="PS00138">
    <property type="entry name" value="SUBTILASE_SER"/>
    <property type="match status" value="1"/>
</dbReference>
<evidence type="ECO:0000256" key="3">
    <source>
        <dbReference type="ARBA" id="ARBA00022825"/>
    </source>
</evidence>
<dbReference type="InterPro" id="IPR000209">
    <property type="entry name" value="Peptidase_S8/S53_dom"/>
</dbReference>
<dbReference type="NCBIfam" id="TIGR04183">
    <property type="entry name" value="Por_Secre_tail"/>
    <property type="match status" value="1"/>
</dbReference>
<dbReference type="GO" id="GO:0016020">
    <property type="term" value="C:membrane"/>
    <property type="evidence" value="ECO:0007669"/>
    <property type="project" value="TreeGrafter"/>
</dbReference>
<organism evidence="7 8">
    <name type="scientific">Alistipes putredinis</name>
    <dbReference type="NCBI Taxonomy" id="28117"/>
    <lineage>
        <taxon>Bacteria</taxon>
        <taxon>Pseudomonadati</taxon>
        <taxon>Bacteroidota</taxon>
        <taxon>Bacteroidia</taxon>
        <taxon>Bacteroidales</taxon>
        <taxon>Rikenellaceae</taxon>
        <taxon>Alistipes</taxon>
    </lineage>
</organism>
<reference evidence="7 8" key="1">
    <citation type="journal article" date="2016" name="Nat. Biotechnol.">
        <title>Measurement of bacterial replication rates in microbial communities.</title>
        <authorList>
            <person name="Brown C.T."/>
            <person name="Olm M.R."/>
            <person name="Thomas B.C."/>
            <person name="Banfield J.F."/>
        </authorList>
    </citation>
    <scope>NUCLEOTIDE SEQUENCE [LARGE SCALE GENOMIC DNA]</scope>
    <source>
        <strain evidence="7">CAG:67_53_122</strain>
    </source>
</reference>
<dbReference type="PROSITE" id="PS51257">
    <property type="entry name" value="PROKAR_LIPOPROTEIN"/>
    <property type="match status" value="1"/>
</dbReference>
<dbReference type="SUPFAM" id="SSF52743">
    <property type="entry name" value="Subtilisin-like"/>
    <property type="match status" value="1"/>
</dbReference>
<feature type="domain" description="Secretion system C-terminal sorting" evidence="6">
    <location>
        <begin position="654"/>
        <end position="724"/>
    </location>
</feature>
<dbReference type="GO" id="GO:0004252">
    <property type="term" value="F:serine-type endopeptidase activity"/>
    <property type="evidence" value="ECO:0007669"/>
    <property type="project" value="UniProtKB-UniRule"/>
</dbReference>
<dbReference type="InterPro" id="IPR023828">
    <property type="entry name" value="Peptidase_S8_Ser-AS"/>
</dbReference>
<dbReference type="Gene3D" id="3.40.50.200">
    <property type="entry name" value="Peptidase S8/S53 domain"/>
    <property type="match status" value="1"/>
</dbReference>
<keyword evidence="3 4" id="KW-0720">Serine protease</keyword>
<dbReference type="Proteomes" id="UP000187417">
    <property type="component" value="Unassembled WGS sequence"/>
</dbReference>
<feature type="active site" description="Charge relay system" evidence="4">
    <location>
        <position position="210"/>
    </location>
</feature>
<gene>
    <name evidence="7" type="ORF">BHV66_07555</name>
</gene>
<dbReference type="GO" id="GO:0016485">
    <property type="term" value="P:protein processing"/>
    <property type="evidence" value="ECO:0007669"/>
    <property type="project" value="TreeGrafter"/>
</dbReference>
<keyword evidence="1 4" id="KW-0645">Protease</keyword>
<name>A0A1Q6F4E6_9BACT</name>
<dbReference type="PANTHER" id="PTHR42884">
    <property type="entry name" value="PROPROTEIN CONVERTASE SUBTILISIN/KEXIN-RELATED"/>
    <property type="match status" value="1"/>
</dbReference>
<dbReference type="RefSeq" id="WP_278339384.1">
    <property type="nucleotide sequence ID" value="NZ_MNQH01000032.1"/>
</dbReference>
<evidence type="ECO:0008006" key="9">
    <source>
        <dbReference type="Google" id="ProtNLM"/>
    </source>
</evidence>
<dbReference type="Pfam" id="PF18962">
    <property type="entry name" value="Por_Secre_tail"/>
    <property type="match status" value="1"/>
</dbReference>
<feature type="active site" description="Charge relay system" evidence="4">
    <location>
        <position position="246"/>
    </location>
</feature>
<comment type="similarity">
    <text evidence="4">Belongs to the peptidase S8 family.</text>
</comment>
<evidence type="ECO:0000313" key="7">
    <source>
        <dbReference type="EMBL" id="OKY93757.1"/>
    </source>
</evidence>
<feature type="domain" description="Peptidase S8/S53" evidence="5">
    <location>
        <begin position="202"/>
        <end position="515"/>
    </location>
</feature>
<keyword evidence="2 4" id="KW-0378">Hydrolase</keyword>
<dbReference type="PRINTS" id="PR00723">
    <property type="entry name" value="SUBTILISIN"/>
</dbReference>
<dbReference type="STRING" id="28117.BHV66_07555"/>
<evidence type="ECO:0000259" key="5">
    <source>
        <dbReference type="Pfam" id="PF00082"/>
    </source>
</evidence>
<evidence type="ECO:0000256" key="1">
    <source>
        <dbReference type="ARBA" id="ARBA00022670"/>
    </source>
</evidence>
<dbReference type="PANTHER" id="PTHR42884:SF14">
    <property type="entry name" value="NEUROENDOCRINE CONVERTASE 1"/>
    <property type="match status" value="1"/>
</dbReference>
<accession>A0A1Q6F4E6</accession>
<evidence type="ECO:0000259" key="6">
    <source>
        <dbReference type="Pfam" id="PF18962"/>
    </source>
</evidence>
<dbReference type="EMBL" id="MNQH01000032">
    <property type="protein sequence ID" value="OKY93757.1"/>
    <property type="molecule type" value="Genomic_DNA"/>
</dbReference>
<dbReference type="PROSITE" id="PS51892">
    <property type="entry name" value="SUBTILASE"/>
    <property type="match status" value="1"/>
</dbReference>
<proteinExistence type="inferred from homology"/>
<protein>
    <recommendedName>
        <fullName evidence="9">Peptidase S8</fullName>
    </recommendedName>
</protein>
<dbReference type="PROSITE" id="PS00137">
    <property type="entry name" value="SUBTILASE_HIS"/>
    <property type="match status" value="1"/>
</dbReference>
<evidence type="ECO:0000256" key="2">
    <source>
        <dbReference type="ARBA" id="ARBA00022801"/>
    </source>
</evidence>
<comment type="caution">
    <text evidence="7">The sequence shown here is derived from an EMBL/GenBank/DDBJ whole genome shotgun (WGS) entry which is preliminary data.</text>
</comment>
<dbReference type="InterPro" id="IPR036852">
    <property type="entry name" value="Peptidase_S8/S53_dom_sf"/>
</dbReference>
<sequence>MKLKSLLFVLCLALLAGCQKDPDTESTPARDTDRVEGVIRLKFDRETAEALNVTRTRSGRILTGNISFDELCERYDVTGMERLFADNGCAERTRKAGLDLWYTIRFEGSARQVLEDFGQIPGVAHAEIPRRITKIGGISRKNWTPSRELMALPKAVPSNYPFNDPLFAEQWPLYNDGSVYEEARSGADINVIPAWTKTAGRSDVIVAVVDEGVEYTHPDLAANMWSGIGKNFCDRDNDDITWGEGHGTHVAGTIAAVSNNGIGISGIAGGTGGGNGAKIMSCEIFHPTDGRYDASSDATADAIKYAADNGAVICQNSWGYEAGSMSLNQWISQDRAVKEAIDYFIQYAGMSPDGQTQTGPMAGGVVIFAAGNEYSGQPGYPAAYEPCISVAAVSCSYEAAWYTNYGSTIDICAPGGGEGANFIYNIDYNEGYNLSTLPTNLKNGDRFTYTDYNGDKETTTIDYVSTTAGYGYMQGTSMACPHVSGVAALIVSQFGAPGFTNEQLKEKLFSTARDIDGYQGKVYDGSGTYAGKIGKLVDAGAALDSGEVPPVSDQPTITPATGQNDTFTLGASERKTLQYTLAGYTEWRLDDPSGKIAKSIDGNVVTLTIDASQYAAGSYTAELLAVNGTKTAKRTIAYTVSEGDNPTGISMDFYPNPCTDVLNILPNYSGESTIRIRNSMGTEVMNITLGLINEEPVKLDVSGLASGTYLVQVTYNGIQITRTIVKR</sequence>
<evidence type="ECO:0000313" key="8">
    <source>
        <dbReference type="Proteomes" id="UP000187417"/>
    </source>
</evidence>
<dbReference type="InterPro" id="IPR022398">
    <property type="entry name" value="Peptidase_S8_His-AS"/>
</dbReference>